<feature type="domain" description="Aldehyde dehydrogenase" evidence="6">
    <location>
        <begin position="18"/>
        <end position="459"/>
    </location>
</feature>
<dbReference type="InterPro" id="IPR016163">
    <property type="entry name" value="Ald_DH_C"/>
</dbReference>
<reference evidence="7 8" key="1">
    <citation type="submission" date="2018-03" db="EMBL/GenBank/DDBJ databases">
        <title>The draft genome of Zobellella taiwanensis JCM 13381.</title>
        <authorList>
            <person name="Liu L."/>
            <person name="Li L."/>
            <person name="Wang T."/>
            <person name="Zhang X."/>
            <person name="Liang L."/>
        </authorList>
    </citation>
    <scope>NUCLEOTIDE SEQUENCE [LARGE SCALE GENOMIC DNA]</scope>
    <source>
        <strain evidence="7 8">JCM 13381</strain>
    </source>
</reference>
<gene>
    <name evidence="7" type="ORF">C7I36_03680</name>
</gene>
<dbReference type="PANTHER" id="PTHR43353:SF3">
    <property type="entry name" value="ALDEHYDE DEHYDROGENASE-RELATED"/>
    <property type="match status" value="1"/>
</dbReference>
<dbReference type="Pfam" id="PF00171">
    <property type="entry name" value="Aldedh"/>
    <property type="match status" value="1"/>
</dbReference>
<name>A0A2P7R716_9GAMM</name>
<dbReference type="Proteomes" id="UP000242181">
    <property type="component" value="Unassembled WGS sequence"/>
</dbReference>
<keyword evidence="8" id="KW-1185">Reference proteome</keyword>
<evidence type="ECO:0000256" key="4">
    <source>
        <dbReference type="ARBA" id="ARBA00051918"/>
    </source>
</evidence>
<evidence type="ECO:0000259" key="6">
    <source>
        <dbReference type="Pfam" id="PF00171"/>
    </source>
</evidence>
<dbReference type="InterPro" id="IPR050740">
    <property type="entry name" value="Aldehyde_DH_Superfamily"/>
</dbReference>
<comment type="catalytic activity">
    <reaction evidence="3">
        <text>2,5-dioxopentanoate + NAD(+) + H2O = 2-oxoglutarate + NADH + 2 H(+)</text>
        <dbReference type="Rhea" id="RHEA:47152"/>
        <dbReference type="ChEBI" id="CHEBI:15377"/>
        <dbReference type="ChEBI" id="CHEBI:15378"/>
        <dbReference type="ChEBI" id="CHEBI:16810"/>
        <dbReference type="ChEBI" id="CHEBI:57540"/>
        <dbReference type="ChEBI" id="CHEBI:57945"/>
        <dbReference type="ChEBI" id="CHEBI:58136"/>
    </reaction>
</comment>
<dbReference type="InterPro" id="IPR015590">
    <property type="entry name" value="Aldehyde_DH_dom"/>
</dbReference>
<dbReference type="CDD" id="cd07129">
    <property type="entry name" value="ALDH_KGSADH"/>
    <property type="match status" value="1"/>
</dbReference>
<dbReference type="InterPro" id="IPR016162">
    <property type="entry name" value="Ald_DH_N"/>
</dbReference>
<dbReference type="OrthoDB" id="9770537at2"/>
<evidence type="ECO:0000256" key="3">
    <source>
        <dbReference type="ARBA" id="ARBA00050769"/>
    </source>
</evidence>
<comment type="catalytic activity">
    <reaction evidence="4">
        <text>2,5-dioxopentanoate + NADP(+) + H2O = 2-oxoglutarate + NADPH + 2 H(+)</text>
        <dbReference type="Rhea" id="RHEA:11296"/>
        <dbReference type="ChEBI" id="CHEBI:15377"/>
        <dbReference type="ChEBI" id="CHEBI:15378"/>
        <dbReference type="ChEBI" id="CHEBI:16810"/>
        <dbReference type="ChEBI" id="CHEBI:57783"/>
        <dbReference type="ChEBI" id="CHEBI:58136"/>
        <dbReference type="ChEBI" id="CHEBI:58349"/>
        <dbReference type="EC" id="1.2.1.26"/>
    </reaction>
</comment>
<evidence type="ECO:0000256" key="2">
    <source>
        <dbReference type="ARBA" id="ARBA00023002"/>
    </source>
</evidence>
<dbReference type="Gene3D" id="3.40.605.10">
    <property type="entry name" value="Aldehyde Dehydrogenase, Chain A, domain 1"/>
    <property type="match status" value="1"/>
</dbReference>
<dbReference type="EMBL" id="PXYH01000004">
    <property type="protein sequence ID" value="PSJ46019.1"/>
    <property type="molecule type" value="Genomic_DNA"/>
</dbReference>
<evidence type="ECO:0000313" key="7">
    <source>
        <dbReference type="EMBL" id="PSJ46019.1"/>
    </source>
</evidence>
<evidence type="ECO:0000256" key="5">
    <source>
        <dbReference type="ARBA" id="ARBA00067023"/>
    </source>
</evidence>
<comment type="caution">
    <text evidence="7">The sequence shown here is derived from an EMBL/GenBank/DDBJ whole genome shotgun (WGS) entry which is preliminary data.</text>
</comment>
<dbReference type="Gene3D" id="3.40.309.10">
    <property type="entry name" value="Aldehyde Dehydrogenase, Chain A, domain 2"/>
    <property type="match status" value="1"/>
</dbReference>
<dbReference type="RefSeq" id="WP_106452569.1">
    <property type="nucleotide sequence ID" value="NZ_PXYH01000004.1"/>
</dbReference>
<organism evidence="7 8">
    <name type="scientific">Zobellella taiwanensis</name>
    <dbReference type="NCBI Taxonomy" id="347535"/>
    <lineage>
        <taxon>Bacteria</taxon>
        <taxon>Pseudomonadati</taxon>
        <taxon>Pseudomonadota</taxon>
        <taxon>Gammaproteobacteria</taxon>
        <taxon>Aeromonadales</taxon>
        <taxon>Aeromonadaceae</taxon>
        <taxon>Zobellella</taxon>
    </lineage>
</organism>
<protein>
    <recommendedName>
        <fullName evidence="5">2,5-dioxovalerate dehydrogenase</fullName>
        <ecNumber evidence="5">1.2.1.26</ecNumber>
    </recommendedName>
</protein>
<dbReference type="PANTHER" id="PTHR43353">
    <property type="entry name" value="SUCCINATE-SEMIALDEHYDE DEHYDROGENASE, MITOCHONDRIAL"/>
    <property type="match status" value="1"/>
</dbReference>
<dbReference type="EC" id="1.2.1.26" evidence="5"/>
<comment type="similarity">
    <text evidence="1">Belongs to the aldehyde dehydrogenase family.</text>
</comment>
<dbReference type="SUPFAM" id="SSF53720">
    <property type="entry name" value="ALDH-like"/>
    <property type="match status" value="1"/>
</dbReference>
<dbReference type="FunFam" id="3.40.605.10:FF:000037">
    <property type="entry name" value="NADP-dependent fatty aldehyde dehydrogenase"/>
    <property type="match status" value="1"/>
</dbReference>
<dbReference type="InterPro" id="IPR044151">
    <property type="entry name" value="ALDH_KGSADH"/>
</dbReference>
<keyword evidence="2" id="KW-0560">Oxidoreductase</keyword>
<evidence type="ECO:0000313" key="8">
    <source>
        <dbReference type="Proteomes" id="UP000242181"/>
    </source>
</evidence>
<dbReference type="GO" id="GO:0047533">
    <property type="term" value="F:2,5-dioxovalerate dehydrogenase (NADP+) activity"/>
    <property type="evidence" value="ECO:0007669"/>
    <property type="project" value="UniProtKB-EC"/>
</dbReference>
<accession>A0A2P7R716</accession>
<sequence length="525" mass="56110">MLLTGEMLIGQQAVAGSREPIYAINPATNEQLAPAYHGGTSKEVERAAQLAWEAFDHFRETSLDTRAGLLDTIASEIEALGDTLIQRAMAETGLPQARLEGERARTCNQLRLFAEVVRSGDWLDVRIDPAMPERQPMPRVDMRLRQIPVGPVAVFGASNFPLAFSVAGGDSASALAAGCPVIVKAHSAHPGTSELVGRAVQKAVAQCGLPEGVFSVLFGSGREVGATLVADHRIKAVGFTGSFSGGTALMQIAQQRKEPIPVFAEMSSSNPVFLLPEALKARGQELAEAFVTVLNNCAGQFCTSPGLLIAERSEALDAFVARAAERIEQCPTQTMLTPGIFDAYEQGVNALIANARVRQVARAGESAAPNQCRAALFVVAAADFIADESLHHEVFGSAALVIECADQAEVQQVAERLEGQLTATLQLDDADMDVARRLLPVLERKAGRVLANGWPPGLEVVHATVHGGPFPSTSDSRTTSVGSAAIVRFLRPVCYQNLPDILLPAALKESNPLQLKRRYDGKYEY</sequence>
<evidence type="ECO:0000256" key="1">
    <source>
        <dbReference type="ARBA" id="ARBA00009986"/>
    </source>
</evidence>
<proteinExistence type="inferred from homology"/>
<dbReference type="InterPro" id="IPR016161">
    <property type="entry name" value="Ald_DH/histidinol_DH"/>
</dbReference>
<dbReference type="AlphaFoldDB" id="A0A2P7R716"/>